<dbReference type="EMBL" id="UINC01128790">
    <property type="protein sequence ID" value="SVD08772.1"/>
    <property type="molecule type" value="Genomic_DNA"/>
</dbReference>
<dbReference type="Gene3D" id="3.30.70.1430">
    <property type="entry name" value="Multidrug efflux transporter AcrB pore domain"/>
    <property type="match status" value="1"/>
</dbReference>
<feature type="transmembrane region" description="Helical" evidence="1">
    <location>
        <begin position="6"/>
        <end position="24"/>
    </location>
</feature>
<evidence type="ECO:0000256" key="1">
    <source>
        <dbReference type="SAM" id="Phobius"/>
    </source>
</evidence>
<dbReference type="GO" id="GO:0042910">
    <property type="term" value="F:xenobiotic transmembrane transporter activity"/>
    <property type="evidence" value="ECO:0007669"/>
    <property type="project" value="TreeGrafter"/>
</dbReference>
<dbReference type="AlphaFoldDB" id="A0A382SGR5"/>
<accession>A0A382SGR5</accession>
<feature type="non-terminal residue" evidence="2">
    <location>
        <position position="113"/>
    </location>
</feature>
<sequence length="113" mass="12130">MFVAHPTAANLLMVLMLIIGVVSLERLNTQFFPDFGIDIVTVYVAWSGASAEDVESNVIKALEPELRFLDSVDKVTSSAREGSGTVVVEYKSGTDMQAALSAVESAVSQIDTF</sequence>
<protein>
    <recommendedName>
        <fullName evidence="3">Acriflavin resistance protein</fullName>
    </recommendedName>
</protein>
<dbReference type="GO" id="GO:0005886">
    <property type="term" value="C:plasma membrane"/>
    <property type="evidence" value="ECO:0007669"/>
    <property type="project" value="TreeGrafter"/>
</dbReference>
<dbReference type="PANTHER" id="PTHR32063:SF33">
    <property type="entry name" value="RND SUPERFAMILY EFFLUX PUMP PERMEASE COMPONENT"/>
    <property type="match status" value="1"/>
</dbReference>
<reference evidence="2" key="1">
    <citation type="submission" date="2018-05" db="EMBL/GenBank/DDBJ databases">
        <authorList>
            <person name="Lanie J.A."/>
            <person name="Ng W.-L."/>
            <person name="Kazmierczak K.M."/>
            <person name="Andrzejewski T.M."/>
            <person name="Davidsen T.M."/>
            <person name="Wayne K.J."/>
            <person name="Tettelin H."/>
            <person name="Glass J.I."/>
            <person name="Rusch D."/>
            <person name="Podicherti R."/>
            <person name="Tsui H.-C.T."/>
            <person name="Winkler M.E."/>
        </authorList>
    </citation>
    <scope>NUCLEOTIDE SEQUENCE</scope>
</reference>
<gene>
    <name evidence="2" type="ORF">METZ01_LOCUS361626</name>
</gene>
<evidence type="ECO:0008006" key="3">
    <source>
        <dbReference type="Google" id="ProtNLM"/>
    </source>
</evidence>
<dbReference type="SUPFAM" id="SSF82693">
    <property type="entry name" value="Multidrug efflux transporter AcrB pore domain, PN1, PN2, PC1 and PC2 subdomains"/>
    <property type="match status" value="1"/>
</dbReference>
<organism evidence="2">
    <name type="scientific">marine metagenome</name>
    <dbReference type="NCBI Taxonomy" id="408172"/>
    <lineage>
        <taxon>unclassified sequences</taxon>
        <taxon>metagenomes</taxon>
        <taxon>ecological metagenomes</taxon>
    </lineage>
</organism>
<name>A0A382SGR5_9ZZZZ</name>
<dbReference type="PANTHER" id="PTHR32063">
    <property type="match status" value="1"/>
</dbReference>
<proteinExistence type="predicted"/>
<keyword evidence="1" id="KW-1133">Transmembrane helix</keyword>
<dbReference type="Pfam" id="PF00873">
    <property type="entry name" value="ACR_tran"/>
    <property type="match status" value="1"/>
</dbReference>
<dbReference type="InterPro" id="IPR001036">
    <property type="entry name" value="Acrflvin-R"/>
</dbReference>
<evidence type="ECO:0000313" key="2">
    <source>
        <dbReference type="EMBL" id="SVD08772.1"/>
    </source>
</evidence>
<keyword evidence="1" id="KW-0812">Transmembrane</keyword>
<keyword evidence="1" id="KW-0472">Membrane</keyword>